<dbReference type="SUPFAM" id="SSF52172">
    <property type="entry name" value="CheY-like"/>
    <property type="match status" value="1"/>
</dbReference>
<dbReference type="HOGENOM" id="CLU_000445_90_0_0"/>
<evidence type="ECO:0000313" key="5">
    <source>
        <dbReference type="EMBL" id="ACM06253.1"/>
    </source>
</evidence>
<evidence type="ECO:0000259" key="4">
    <source>
        <dbReference type="PROSITE" id="PS50110"/>
    </source>
</evidence>
<dbReference type="InterPro" id="IPR001789">
    <property type="entry name" value="Sig_transdc_resp-reg_receiver"/>
</dbReference>
<dbReference type="PANTHER" id="PTHR43214:SF43">
    <property type="entry name" value="TWO-COMPONENT RESPONSE REGULATOR"/>
    <property type="match status" value="1"/>
</dbReference>
<feature type="domain" description="HTH luxR-type" evidence="3">
    <location>
        <begin position="165"/>
        <end position="230"/>
    </location>
</feature>
<organism evidence="5 6">
    <name type="scientific">Thermomicrobium roseum (strain ATCC 27502 / DSM 5159 / P-2)</name>
    <dbReference type="NCBI Taxonomy" id="309801"/>
    <lineage>
        <taxon>Bacteria</taxon>
        <taxon>Pseudomonadati</taxon>
        <taxon>Thermomicrobiota</taxon>
        <taxon>Thermomicrobia</taxon>
        <taxon>Thermomicrobiales</taxon>
        <taxon>Thermomicrobiaceae</taxon>
        <taxon>Thermomicrobium</taxon>
    </lineage>
</organism>
<dbReference type="OrthoDB" id="9780153at2"/>
<evidence type="ECO:0000256" key="1">
    <source>
        <dbReference type="ARBA" id="ARBA00023125"/>
    </source>
</evidence>
<accession>B9L143</accession>
<keyword evidence="1" id="KW-0238">DNA-binding</keyword>
<dbReference type="PROSITE" id="PS50110">
    <property type="entry name" value="RESPONSE_REGULATORY"/>
    <property type="match status" value="1"/>
</dbReference>
<dbReference type="eggNOG" id="COG2197">
    <property type="taxonomic scope" value="Bacteria"/>
</dbReference>
<comment type="caution">
    <text evidence="2">Lacks conserved residue(s) required for the propagation of feature annotation.</text>
</comment>
<keyword evidence="6" id="KW-1185">Reference proteome</keyword>
<dbReference type="InterPro" id="IPR011006">
    <property type="entry name" value="CheY-like_superfamily"/>
</dbReference>
<dbReference type="InterPro" id="IPR039420">
    <property type="entry name" value="WalR-like"/>
</dbReference>
<dbReference type="InterPro" id="IPR000792">
    <property type="entry name" value="Tscrpt_reg_LuxR_C"/>
</dbReference>
<name>B9L143_THERP</name>
<dbReference type="CDD" id="cd06170">
    <property type="entry name" value="LuxR_C_like"/>
    <property type="match status" value="1"/>
</dbReference>
<dbReference type="PRINTS" id="PR00038">
    <property type="entry name" value="HTHLUXR"/>
</dbReference>
<dbReference type="PROSITE" id="PS50043">
    <property type="entry name" value="HTH_LUXR_2"/>
    <property type="match status" value="1"/>
</dbReference>
<dbReference type="PANTHER" id="PTHR43214">
    <property type="entry name" value="TWO-COMPONENT RESPONSE REGULATOR"/>
    <property type="match status" value="1"/>
</dbReference>
<dbReference type="Proteomes" id="UP000000447">
    <property type="component" value="Chromosome"/>
</dbReference>
<evidence type="ECO:0000256" key="2">
    <source>
        <dbReference type="PROSITE-ProRule" id="PRU00169"/>
    </source>
</evidence>
<dbReference type="Gene3D" id="3.40.50.2300">
    <property type="match status" value="1"/>
</dbReference>
<evidence type="ECO:0000259" key="3">
    <source>
        <dbReference type="PROSITE" id="PS50043"/>
    </source>
</evidence>
<dbReference type="STRING" id="309801.trd_1754"/>
<protein>
    <submittedName>
        <fullName evidence="5">Putative two-component system response regulator</fullName>
    </submittedName>
</protein>
<dbReference type="GO" id="GO:0006355">
    <property type="term" value="P:regulation of DNA-templated transcription"/>
    <property type="evidence" value="ECO:0007669"/>
    <property type="project" value="InterPro"/>
</dbReference>
<gene>
    <name evidence="5" type="ordered locus">trd_1754</name>
</gene>
<dbReference type="Pfam" id="PF00196">
    <property type="entry name" value="GerE"/>
    <property type="match status" value="1"/>
</dbReference>
<evidence type="ECO:0000313" key="6">
    <source>
        <dbReference type="Proteomes" id="UP000000447"/>
    </source>
</evidence>
<proteinExistence type="predicted"/>
<dbReference type="SMART" id="SM00421">
    <property type="entry name" value="HTH_LUXR"/>
    <property type="match status" value="1"/>
</dbReference>
<dbReference type="SUPFAM" id="SSF46894">
    <property type="entry name" value="C-terminal effector domain of the bipartite response regulators"/>
    <property type="match status" value="1"/>
</dbReference>
<dbReference type="EMBL" id="CP001275">
    <property type="protein sequence ID" value="ACM06253.1"/>
    <property type="molecule type" value="Genomic_DNA"/>
</dbReference>
<dbReference type="InterPro" id="IPR016032">
    <property type="entry name" value="Sig_transdc_resp-reg_C-effctor"/>
</dbReference>
<sequence>MGVQATTKRRTDLSTVIIGDPHAAVRQSFRHYLESAGRLRVLGEAGELSRLASLLEWQQPDVVLVSAAFGPGLAHFVRAIKRLSPGLAVADGSPALPLVVYGLGNDSDVVLALARAGAEALVSAEASVQELVEAVEAVLRRERYVSPRYGGILLREVQRWSVLHEGHTGVRLTRRETQLLQLVASGLSNKEIADVLSLAESTVKNRLSLLFDKLGVKDRTQAAIFALANGVLQQPLVVERASLHEA</sequence>
<reference evidence="5 6" key="1">
    <citation type="journal article" date="2009" name="PLoS ONE">
        <title>Complete genome sequence of the aerobic CO-oxidizing thermophile Thermomicrobium roseum.</title>
        <authorList>
            <person name="Wu D."/>
            <person name="Raymond J."/>
            <person name="Wu M."/>
            <person name="Chatterji S."/>
            <person name="Ren Q."/>
            <person name="Graham J.E."/>
            <person name="Bryant D.A."/>
            <person name="Robb F."/>
            <person name="Colman A."/>
            <person name="Tallon L.J."/>
            <person name="Badger J.H."/>
            <person name="Madupu R."/>
            <person name="Ward N.L."/>
            <person name="Eisen J.A."/>
        </authorList>
    </citation>
    <scope>NUCLEOTIDE SEQUENCE [LARGE SCALE GENOMIC DNA]</scope>
    <source>
        <strain evidence="6">ATCC 27502 / DSM 5159 / P-2</strain>
    </source>
</reference>
<dbReference type="AlphaFoldDB" id="B9L143"/>
<dbReference type="KEGG" id="tro:trd_1754"/>
<feature type="domain" description="Response regulatory" evidence="4">
    <location>
        <begin position="15"/>
        <end position="139"/>
    </location>
</feature>
<dbReference type="GO" id="GO:0003677">
    <property type="term" value="F:DNA binding"/>
    <property type="evidence" value="ECO:0007669"/>
    <property type="project" value="UniProtKB-KW"/>
</dbReference>
<dbReference type="GO" id="GO:0000160">
    <property type="term" value="P:phosphorelay signal transduction system"/>
    <property type="evidence" value="ECO:0007669"/>
    <property type="project" value="InterPro"/>
</dbReference>